<organism evidence="1">
    <name type="scientific">uncultured Caudovirales phage</name>
    <dbReference type="NCBI Taxonomy" id="2100421"/>
    <lineage>
        <taxon>Viruses</taxon>
        <taxon>Duplodnaviria</taxon>
        <taxon>Heunggongvirae</taxon>
        <taxon>Uroviricota</taxon>
        <taxon>Caudoviricetes</taxon>
        <taxon>Peduoviridae</taxon>
        <taxon>Maltschvirus</taxon>
        <taxon>Maltschvirus maltsch</taxon>
    </lineage>
</organism>
<accession>A0A6J5RPS7</accession>
<sequence length="142" mass="14713">MAIFFNQNVKCTVNAVDLSDHVKSATLNYKFDAIEVTSMGQLAHAYIGGLQSGDVTLTFNNDTATGSVLQTLNGLAGTTTVITLQQDKTAAISATNPKYTFTVFCDTVTPIAGDVGALGEQSVTWQISAAATTGTGVVIATT</sequence>
<gene>
    <name evidence="1" type="ORF">UFOVP1260_22</name>
</gene>
<name>A0A6J5RPS7_9CAUD</name>
<protein>
    <submittedName>
        <fullName evidence="1">Uncharacterized protein</fullName>
    </submittedName>
</protein>
<proteinExistence type="predicted"/>
<reference evidence="1" key="1">
    <citation type="submission" date="2020-05" db="EMBL/GenBank/DDBJ databases">
        <authorList>
            <person name="Chiriac C."/>
            <person name="Salcher M."/>
            <person name="Ghai R."/>
            <person name="Kavagutti S V."/>
        </authorList>
    </citation>
    <scope>NUCLEOTIDE SEQUENCE</scope>
</reference>
<evidence type="ECO:0000313" key="1">
    <source>
        <dbReference type="EMBL" id="CAB4194315.1"/>
    </source>
</evidence>
<dbReference type="EMBL" id="LR797207">
    <property type="protein sequence ID" value="CAB4194315.1"/>
    <property type="molecule type" value="Genomic_DNA"/>
</dbReference>